<sequence length="271" mass="29943">MGARLPPPGLLALPSRRLGCLRLAFATAGWTVSSSQPRHSAISVSWVIPECSQTLKSSFSGDDTEIRGMKLVQLLGLKSRAFRPAYWYHLFAASRGANKEMLQSLQALLLLSVYDPLDGAVALLPAESQQRLVQLVYFLPHLPGSLLSSLSRCCIMGKLSVKLSATLIGILRMRSPFVGGKSPVQSSVTAVDYFSFLFSTLTGFSKEELTSLQSIRGRPHISQTQLSPVQLYLTDLDQFLYHWAVTELTESEVGLMYEVVFLRKEGCPTWE</sequence>
<reference evidence="1" key="1">
    <citation type="submission" date="2021-08" db="EMBL/GenBank/DDBJ databases">
        <title>The first chromosome-level gecko genome reveals the dynamic sex chromosomes of Neotropical dwarf geckos (Sphaerodactylidae: Sphaerodactylus).</title>
        <authorList>
            <person name="Pinto B.J."/>
            <person name="Keating S.E."/>
            <person name="Gamble T."/>
        </authorList>
    </citation>
    <scope>NUCLEOTIDE SEQUENCE</scope>
    <source>
        <strain evidence="1">TG3544</strain>
    </source>
</reference>
<proteinExistence type="predicted"/>
<dbReference type="EMBL" id="CM037624">
    <property type="protein sequence ID" value="KAH8010433.1"/>
    <property type="molecule type" value="Genomic_DNA"/>
</dbReference>
<evidence type="ECO:0000313" key="1">
    <source>
        <dbReference type="EMBL" id="KAH8010433.1"/>
    </source>
</evidence>
<evidence type="ECO:0000313" key="2">
    <source>
        <dbReference type="Proteomes" id="UP000827872"/>
    </source>
</evidence>
<organism evidence="1 2">
    <name type="scientific">Sphaerodactylus townsendi</name>
    <dbReference type="NCBI Taxonomy" id="933632"/>
    <lineage>
        <taxon>Eukaryota</taxon>
        <taxon>Metazoa</taxon>
        <taxon>Chordata</taxon>
        <taxon>Craniata</taxon>
        <taxon>Vertebrata</taxon>
        <taxon>Euteleostomi</taxon>
        <taxon>Lepidosauria</taxon>
        <taxon>Squamata</taxon>
        <taxon>Bifurcata</taxon>
        <taxon>Gekkota</taxon>
        <taxon>Sphaerodactylidae</taxon>
        <taxon>Sphaerodactylus</taxon>
    </lineage>
</organism>
<name>A0ACB8FUB1_9SAUR</name>
<gene>
    <name evidence="1" type="primary">TEX10_2</name>
    <name evidence="1" type="ORF">K3G42_004286</name>
</gene>
<protein>
    <submittedName>
        <fullName evidence="1">Testis-expressed sequence 10 protein</fullName>
    </submittedName>
</protein>
<keyword evidence="2" id="KW-1185">Reference proteome</keyword>
<accession>A0ACB8FUB1</accession>
<dbReference type="Proteomes" id="UP000827872">
    <property type="component" value="Linkage Group LG11"/>
</dbReference>
<comment type="caution">
    <text evidence="1">The sequence shown here is derived from an EMBL/GenBank/DDBJ whole genome shotgun (WGS) entry which is preliminary data.</text>
</comment>